<feature type="compositionally biased region" description="Basic and acidic residues" evidence="1">
    <location>
        <begin position="41"/>
        <end position="51"/>
    </location>
</feature>
<accession>A0A6J4HVB5</accession>
<feature type="compositionally biased region" description="Low complexity" evidence="1">
    <location>
        <begin position="25"/>
        <end position="36"/>
    </location>
</feature>
<protein>
    <submittedName>
        <fullName evidence="2">Uncharacterized protein</fullName>
    </submittedName>
</protein>
<evidence type="ECO:0000256" key="1">
    <source>
        <dbReference type="SAM" id="MobiDB-lite"/>
    </source>
</evidence>
<reference evidence="2" key="1">
    <citation type="submission" date="2020-02" db="EMBL/GenBank/DDBJ databases">
        <authorList>
            <person name="Meier V. D."/>
        </authorList>
    </citation>
    <scope>NUCLEOTIDE SEQUENCE</scope>
    <source>
        <strain evidence="2">AVDCRST_MAG27</strain>
    </source>
</reference>
<evidence type="ECO:0000313" key="2">
    <source>
        <dbReference type="EMBL" id="CAA9232063.1"/>
    </source>
</evidence>
<sequence length="63" mass="6832">DPLPLQRALRQAGHRGGREGREQAARGLRALRLQGAVRHLHPGDSHDDPRPRRAAGGAKPGFL</sequence>
<gene>
    <name evidence="2" type="ORF">AVDCRST_MAG27-1007</name>
</gene>
<dbReference type="EMBL" id="CADCTD010000045">
    <property type="protein sequence ID" value="CAA9232063.1"/>
    <property type="molecule type" value="Genomic_DNA"/>
</dbReference>
<feature type="non-terminal residue" evidence="2">
    <location>
        <position position="63"/>
    </location>
</feature>
<feature type="non-terminal residue" evidence="2">
    <location>
        <position position="1"/>
    </location>
</feature>
<proteinExistence type="predicted"/>
<dbReference type="AlphaFoldDB" id="A0A6J4HVB5"/>
<name>A0A6J4HVB5_9PROT</name>
<feature type="region of interest" description="Disordered" evidence="1">
    <location>
        <begin position="1"/>
        <end position="63"/>
    </location>
</feature>
<organism evidence="2">
    <name type="scientific">uncultured Craurococcus sp</name>
    <dbReference type="NCBI Taxonomy" id="1135998"/>
    <lineage>
        <taxon>Bacteria</taxon>
        <taxon>Pseudomonadati</taxon>
        <taxon>Pseudomonadota</taxon>
        <taxon>Alphaproteobacteria</taxon>
        <taxon>Acetobacterales</taxon>
        <taxon>Acetobacteraceae</taxon>
        <taxon>Craurococcus</taxon>
        <taxon>environmental samples</taxon>
    </lineage>
</organism>